<feature type="region of interest" description="Disordered" evidence="1">
    <location>
        <begin position="89"/>
        <end position="109"/>
    </location>
</feature>
<gene>
    <name evidence="3" type="ORF">JAAARDRAFT_42860</name>
</gene>
<evidence type="ECO:0000313" key="3">
    <source>
        <dbReference type="EMBL" id="KDQ49525.1"/>
    </source>
</evidence>
<keyword evidence="4" id="KW-1185">Reference proteome</keyword>
<reference evidence="4" key="1">
    <citation type="journal article" date="2014" name="Proc. Natl. Acad. Sci. U.S.A.">
        <title>Extensive sampling of basidiomycete genomes demonstrates inadequacy of the white-rot/brown-rot paradigm for wood decay fungi.</title>
        <authorList>
            <person name="Riley R."/>
            <person name="Salamov A.A."/>
            <person name="Brown D.W."/>
            <person name="Nagy L.G."/>
            <person name="Floudas D."/>
            <person name="Held B.W."/>
            <person name="Levasseur A."/>
            <person name="Lombard V."/>
            <person name="Morin E."/>
            <person name="Otillar R."/>
            <person name="Lindquist E.A."/>
            <person name="Sun H."/>
            <person name="LaButti K.M."/>
            <person name="Schmutz J."/>
            <person name="Jabbour D."/>
            <person name="Luo H."/>
            <person name="Baker S.E."/>
            <person name="Pisabarro A.G."/>
            <person name="Walton J.D."/>
            <person name="Blanchette R.A."/>
            <person name="Henrissat B."/>
            <person name="Martin F."/>
            <person name="Cullen D."/>
            <person name="Hibbett D.S."/>
            <person name="Grigoriev I.V."/>
        </authorList>
    </citation>
    <scope>NUCLEOTIDE SEQUENCE [LARGE SCALE GENOMIC DNA]</scope>
    <source>
        <strain evidence="4">MUCL 33604</strain>
    </source>
</reference>
<organism evidence="3 4">
    <name type="scientific">Jaapia argillacea MUCL 33604</name>
    <dbReference type="NCBI Taxonomy" id="933084"/>
    <lineage>
        <taxon>Eukaryota</taxon>
        <taxon>Fungi</taxon>
        <taxon>Dikarya</taxon>
        <taxon>Basidiomycota</taxon>
        <taxon>Agaricomycotina</taxon>
        <taxon>Agaricomycetes</taxon>
        <taxon>Agaricomycetidae</taxon>
        <taxon>Jaapiales</taxon>
        <taxon>Jaapiaceae</taxon>
        <taxon>Jaapia</taxon>
    </lineage>
</organism>
<evidence type="ECO:0000256" key="1">
    <source>
        <dbReference type="SAM" id="MobiDB-lite"/>
    </source>
</evidence>
<evidence type="ECO:0000259" key="2">
    <source>
        <dbReference type="Pfam" id="PF10469"/>
    </source>
</evidence>
<evidence type="ECO:0000313" key="4">
    <source>
        <dbReference type="Proteomes" id="UP000027265"/>
    </source>
</evidence>
<protein>
    <recommendedName>
        <fullName evidence="2">A-kinase anchor protein 7-like phosphoesterase domain-containing protein</fullName>
    </recommendedName>
</protein>
<dbReference type="HOGENOM" id="CLU_1749950_0_0_1"/>
<sequence>MKPNRGDAENAHVMWLGPSNGGDGSVLKQVCLLVQQALHQSGFLVDNRELKLHCTIINTIYRKPSSRGPRIPFSYPAILASSAFQRVSQVQGGGGTSSHPLSQSQNNRNHNVPVDVDFGSWDVDEIQVCKMGSWGPEGEYVSVGGISLG</sequence>
<name>A0A067P6T9_9AGAM</name>
<feature type="compositionally biased region" description="Polar residues" evidence="1">
    <location>
        <begin position="97"/>
        <end position="109"/>
    </location>
</feature>
<accession>A0A067P6T9</accession>
<dbReference type="Gene3D" id="3.90.1140.10">
    <property type="entry name" value="Cyclic phosphodiesterase"/>
    <property type="match status" value="1"/>
</dbReference>
<dbReference type="STRING" id="933084.A0A067P6T9"/>
<dbReference type="Pfam" id="PF10469">
    <property type="entry name" value="AKAP7_NLS"/>
    <property type="match status" value="1"/>
</dbReference>
<dbReference type="AlphaFoldDB" id="A0A067P6T9"/>
<dbReference type="OrthoDB" id="277832at2759"/>
<dbReference type="InParanoid" id="A0A067P6T9"/>
<proteinExistence type="predicted"/>
<dbReference type="InterPro" id="IPR019510">
    <property type="entry name" value="AKAP7-like_phosphoesterase"/>
</dbReference>
<dbReference type="Proteomes" id="UP000027265">
    <property type="component" value="Unassembled WGS sequence"/>
</dbReference>
<dbReference type="EMBL" id="KL197782">
    <property type="protein sequence ID" value="KDQ49525.1"/>
    <property type="molecule type" value="Genomic_DNA"/>
</dbReference>
<feature type="domain" description="A-kinase anchor protein 7-like phosphoesterase" evidence="2">
    <location>
        <begin position="7"/>
        <end position="147"/>
    </location>
</feature>